<feature type="non-terminal residue" evidence="1">
    <location>
        <position position="25"/>
    </location>
</feature>
<dbReference type="EMBL" id="UINC01015558">
    <property type="protein sequence ID" value="SVA65430.1"/>
    <property type="molecule type" value="Genomic_DNA"/>
</dbReference>
<protein>
    <submittedName>
        <fullName evidence="1">Uncharacterized protein</fullName>
    </submittedName>
</protein>
<sequence>MALLEIANLTVEFATATGSLRAVDG</sequence>
<name>A0A381XLG2_9ZZZZ</name>
<gene>
    <name evidence="1" type="ORF">METZ01_LOCUS118284</name>
</gene>
<dbReference type="AlphaFoldDB" id="A0A381XLG2"/>
<reference evidence="1" key="1">
    <citation type="submission" date="2018-05" db="EMBL/GenBank/DDBJ databases">
        <authorList>
            <person name="Lanie J.A."/>
            <person name="Ng W.-L."/>
            <person name="Kazmierczak K.M."/>
            <person name="Andrzejewski T.M."/>
            <person name="Davidsen T.M."/>
            <person name="Wayne K.J."/>
            <person name="Tettelin H."/>
            <person name="Glass J.I."/>
            <person name="Rusch D."/>
            <person name="Podicherti R."/>
            <person name="Tsui H.-C.T."/>
            <person name="Winkler M.E."/>
        </authorList>
    </citation>
    <scope>NUCLEOTIDE SEQUENCE</scope>
</reference>
<accession>A0A381XLG2</accession>
<organism evidence="1">
    <name type="scientific">marine metagenome</name>
    <dbReference type="NCBI Taxonomy" id="408172"/>
    <lineage>
        <taxon>unclassified sequences</taxon>
        <taxon>metagenomes</taxon>
        <taxon>ecological metagenomes</taxon>
    </lineage>
</organism>
<evidence type="ECO:0000313" key="1">
    <source>
        <dbReference type="EMBL" id="SVA65430.1"/>
    </source>
</evidence>
<proteinExistence type="predicted"/>